<dbReference type="InterPro" id="IPR007527">
    <property type="entry name" value="Znf_SWIM"/>
</dbReference>
<evidence type="ECO:0000313" key="2">
    <source>
        <dbReference type="EMBL" id="CAB4140228.1"/>
    </source>
</evidence>
<reference evidence="2" key="1">
    <citation type="submission" date="2020-04" db="EMBL/GenBank/DDBJ databases">
        <authorList>
            <person name="Chiriac C."/>
            <person name="Salcher M."/>
            <person name="Ghai R."/>
            <person name="Kavagutti S V."/>
        </authorList>
    </citation>
    <scope>NUCLEOTIDE SEQUENCE</scope>
</reference>
<dbReference type="PROSITE" id="PS50966">
    <property type="entry name" value="ZF_SWIM"/>
    <property type="match status" value="1"/>
</dbReference>
<protein>
    <submittedName>
        <fullName evidence="2">Zinc finger, SWIM-type</fullName>
    </submittedName>
</protein>
<gene>
    <name evidence="2" type="ORF">UFOVP395_6</name>
</gene>
<accession>A0A6J5M0N1</accession>
<dbReference type="Pfam" id="PF04434">
    <property type="entry name" value="SWIM"/>
    <property type="match status" value="1"/>
</dbReference>
<sequence>MLYPEIGSNVDVVIDNSFVCSYLAADSKHRAQKQELIRGTVFAAPKWASDHLCVINSVTKANNYIPPHRILSINNTKVEQKAVAKDKVLTVYSSKTGEPYTVRQDGRTGKWSCTCTGFQFHKKCRHSIRAAEAA</sequence>
<organism evidence="2">
    <name type="scientific">uncultured Caudovirales phage</name>
    <dbReference type="NCBI Taxonomy" id="2100421"/>
    <lineage>
        <taxon>Viruses</taxon>
        <taxon>Duplodnaviria</taxon>
        <taxon>Heunggongvirae</taxon>
        <taxon>Uroviricota</taxon>
        <taxon>Caudoviricetes</taxon>
        <taxon>Peduoviridae</taxon>
        <taxon>Maltschvirus</taxon>
        <taxon>Maltschvirus maltsch</taxon>
    </lineage>
</organism>
<feature type="domain" description="SWIM-type" evidence="1">
    <location>
        <begin position="100"/>
        <end position="134"/>
    </location>
</feature>
<evidence type="ECO:0000259" key="1">
    <source>
        <dbReference type="PROSITE" id="PS50966"/>
    </source>
</evidence>
<dbReference type="GO" id="GO:0008270">
    <property type="term" value="F:zinc ion binding"/>
    <property type="evidence" value="ECO:0007669"/>
    <property type="project" value="InterPro"/>
</dbReference>
<proteinExistence type="predicted"/>
<dbReference type="EMBL" id="LR796380">
    <property type="protein sequence ID" value="CAB4140228.1"/>
    <property type="molecule type" value="Genomic_DNA"/>
</dbReference>
<name>A0A6J5M0N1_9CAUD</name>